<dbReference type="AlphaFoldDB" id="A0A4C1WD69"/>
<reference evidence="1 2" key="1">
    <citation type="journal article" date="2019" name="Commun. Biol.">
        <title>The bagworm genome reveals a unique fibroin gene that provides high tensile strength.</title>
        <authorList>
            <person name="Kono N."/>
            <person name="Nakamura H."/>
            <person name="Ohtoshi R."/>
            <person name="Tomita M."/>
            <person name="Numata K."/>
            <person name="Arakawa K."/>
        </authorList>
    </citation>
    <scope>NUCLEOTIDE SEQUENCE [LARGE SCALE GENOMIC DNA]</scope>
</reference>
<keyword evidence="2" id="KW-1185">Reference proteome</keyword>
<protein>
    <submittedName>
        <fullName evidence="1">Uncharacterized protein</fullName>
    </submittedName>
</protein>
<name>A0A4C1WD69_EUMVA</name>
<dbReference type="Proteomes" id="UP000299102">
    <property type="component" value="Unassembled WGS sequence"/>
</dbReference>
<dbReference type="EMBL" id="BGZK01000523">
    <property type="protein sequence ID" value="GBP48412.1"/>
    <property type="molecule type" value="Genomic_DNA"/>
</dbReference>
<comment type="caution">
    <text evidence="1">The sequence shown here is derived from an EMBL/GenBank/DDBJ whole genome shotgun (WGS) entry which is preliminary data.</text>
</comment>
<gene>
    <name evidence="1" type="ORF">EVAR_36846_1</name>
</gene>
<proteinExistence type="predicted"/>
<sequence length="111" mass="12219">MSITNRRIIIETSARNDVCLHVCAHSNGALSDIDFERIRRSSPRSDVSECSGGLLPSPSFFYSCSIHRYPFLSQEVGDALVTPLGLRIFMGGGDYLLSDGSPARFPFDYAL</sequence>
<dbReference type="OrthoDB" id="69646at2759"/>
<organism evidence="1 2">
    <name type="scientific">Eumeta variegata</name>
    <name type="common">Bagworm moth</name>
    <name type="synonym">Eumeta japonica</name>
    <dbReference type="NCBI Taxonomy" id="151549"/>
    <lineage>
        <taxon>Eukaryota</taxon>
        <taxon>Metazoa</taxon>
        <taxon>Ecdysozoa</taxon>
        <taxon>Arthropoda</taxon>
        <taxon>Hexapoda</taxon>
        <taxon>Insecta</taxon>
        <taxon>Pterygota</taxon>
        <taxon>Neoptera</taxon>
        <taxon>Endopterygota</taxon>
        <taxon>Lepidoptera</taxon>
        <taxon>Glossata</taxon>
        <taxon>Ditrysia</taxon>
        <taxon>Tineoidea</taxon>
        <taxon>Psychidae</taxon>
        <taxon>Oiketicinae</taxon>
        <taxon>Eumeta</taxon>
    </lineage>
</organism>
<accession>A0A4C1WD69</accession>
<evidence type="ECO:0000313" key="1">
    <source>
        <dbReference type="EMBL" id="GBP48412.1"/>
    </source>
</evidence>
<evidence type="ECO:0000313" key="2">
    <source>
        <dbReference type="Proteomes" id="UP000299102"/>
    </source>
</evidence>